<proteinExistence type="inferred from homology"/>
<evidence type="ECO:0000256" key="9">
    <source>
        <dbReference type="ARBA" id="ARBA00023136"/>
    </source>
</evidence>
<sequence length="278" mass="31467">MKKLLPLLMIIFITSYLSQVHGATVFPKDEDKIYTTVDFPAQFQGSSLETWLADNIKYSKEMINDNLQGKVIVECIIEKNGKISTPRIIESPHDALSKEALRLINKMPKWSPAKWEGKDVASLHHISLRFHPFKPTYVVSEKSRFEGKETPRNMADPSLTRLPIFSEGNPQLWIARHVHYPATAITQGLTGRVYVSFVIDTDGSVCDVAIQKGVHPALDMAAYRAVCSMPKWFPGMSDGKIVRVRHTLPINFQFSREKSIGPKTSAPRFPHQSFPHNR</sequence>
<evidence type="ECO:0000256" key="7">
    <source>
        <dbReference type="ARBA" id="ARBA00022927"/>
    </source>
</evidence>
<dbReference type="GO" id="GO:0031992">
    <property type="term" value="F:energy transducer activity"/>
    <property type="evidence" value="ECO:0007669"/>
    <property type="project" value="TreeGrafter"/>
</dbReference>
<organism evidence="12 13">
    <name type="scientific">Candidatus Odoribacter faecigallinarum</name>
    <dbReference type="NCBI Taxonomy" id="2838706"/>
    <lineage>
        <taxon>Bacteria</taxon>
        <taxon>Pseudomonadati</taxon>
        <taxon>Bacteroidota</taxon>
        <taxon>Bacteroidia</taxon>
        <taxon>Bacteroidales</taxon>
        <taxon>Odoribacteraceae</taxon>
        <taxon>Odoribacter</taxon>
    </lineage>
</organism>
<feature type="chain" id="PRO_5038810909" evidence="10">
    <location>
        <begin position="23"/>
        <end position="278"/>
    </location>
</feature>
<evidence type="ECO:0000256" key="8">
    <source>
        <dbReference type="ARBA" id="ARBA00022989"/>
    </source>
</evidence>
<dbReference type="SUPFAM" id="SSF74653">
    <property type="entry name" value="TolA/TonB C-terminal domain"/>
    <property type="match status" value="2"/>
</dbReference>
<keyword evidence="3" id="KW-0813">Transport</keyword>
<dbReference type="GO" id="GO:0055085">
    <property type="term" value="P:transmembrane transport"/>
    <property type="evidence" value="ECO:0007669"/>
    <property type="project" value="InterPro"/>
</dbReference>
<comment type="subcellular location">
    <subcellularLocation>
        <location evidence="1">Cell inner membrane</location>
        <topology evidence="1">Single-pass membrane protein</topology>
        <orientation evidence="1">Periplasmic side</orientation>
    </subcellularLocation>
</comment>
<dbReference type="GO" id="GO:0098797">
    <property type="term" value="C:plasma membrane protein complex"/>
    <property type="evidence" value="ECO:0007669"/>
    <property type="project" value="TreeGrafter"/>
</dbReference>
<evidence type="ECO:0000256" key="1">
    <source>
        <dbReference type="ARBA" id="ARBA00004383"/>
    </source>
</evidence>
<name>A0A9D2AAR0_9BACT</name>
<dbReference type="PANTHER" id="PTHR33446:SF2">
    <property type="entry name" value="PROTEIN TONB"/>
    <property type="match status" value="1"/>
</dbReference>
<feature type="domain" description="TonB C-terminal" evidence="11">
    <location>
        <begin position="165"/>
        <end position="261"/>
    </location>
</feature>
<dbReference type="Gene3D" id="3.30.1150.10">
    <property type="match status" value="2"/>
</dbReference>
<keyword evidence="5" id="KW-0997">Cell inner membrane</keyword>
<dbReference type="NCBIfam" id="TIGR01352">
    <property type="entry name" value="tonB_Cterm"/>
    <property type="match status" value="2"/>
</dbReference>
<feature type="signal peptide" evidence="10">
    <location>
        <begin position="1"/>
        <end position="22"/>
    </location>
</feature>
<reference evidence="12" key="1">
    <citation type="journal article" date="2021" name="PeerJ">
        <title>Extensive microbial diversity within the chicken gut microbiome revealed by metagenomics and culture.</title>
        <authorList>
            <person name="Gilroy R."/>
            <person name="Ravi A."/>
            <person name="Getino M."/>
            <person name="Pursley I."/>
            <person name="Horton D.L."/>
            <person name="Alikhan N.F."/>
            <person name="Baker D."/>
            <person name="Gharbi K."/>
            <person name="Hall N."/>
            <person name="Watson M."/>
            <person name="Adriaenssens E.M."/>
            <person name="Foster-Nyarko E."/>
            <person name="Jarju S."/>
            <person name="Secka A."/>
            <person name="Antonio M."/>
            <person name="Oren A."/>
            <person name="Chaudhuri R.R."/>
            <person name="La Ragione R."/>
            <person name="Hildebrand F."/>
            <person name="Pallen M.J."/>
        </authorList>
    </citation>
    <scope>NUCLEOTIDE SEQUENCE</scope>
    <source>
        <strain evidence="12">23274</strain>
    </source>
</reference>
<dbReference type="PANTHER" id="PTHR33446">
    <property type="entry name" value="PROTEIN TONB-RELATED"/>
    <property type="match status" value="1"/>
</dbReference>
<evidence type="ECO:0000313" key="12">
    <source>
        <dbReference type="EMBL" id="HIX02799.1"/>
    </source>
</evidence>
<reference evidence="12" key="2">
    <citation type="submission" date="2021-04" db="EMBL/GenBank/DDBJ databases">
        <authorList>
            <person name="Gilroy R."/>
        </authorList>
    </citation>
    <scope>NUCLEOTIDE SEQUENCE</scope>
    <source>
        <strain evidence="12">23274</strain>
    </source>
</reference>
<dbReference type="AlphaFoldDB" id="A0A9D2AAR0"/>
<evidence type="ECO:0000256" key="3">
    <source>
        <dbReference type="ARBA" id="ARBA00022448"/>
    </source>
</evidence>
<accession>A0A9D2AAR0</accession>
<keyword evidence="7" id="KW-0653">Protein transport</keyword>
<dbReference type="PROSITE" id="PS52015">
    <property type="entry name" value="TONB_CTD"/>
    <property type="match status" value="1"/>
</dbReference>
<evidence type="ECO:0000256" key="10">
    <source>
        <dbReference type="SAM" id="SignalP"/>
    </source>
</evidence>
<evidence type="ECO:0000256" key="5">
    <source>
        <dbReference type="ARBA" id="ARBA00022519"/>
    </source>
</evidence>
<evidence type="ECO:0000256" key="4">
    <source>
        <dbReference type="ARBA" id="ARBA00022475"/>
    </source>
</evidence>
<dbReference type="GO" id="GO:0015031">
    <property type="term" value="P:protein transport"/>
    <property type="evidence" value="ECO:0007669"/>
    <property type="project" value="UniProtKB-KW"/>
</dbReference>
<keyword evidence="10" id="KW-0732">Signal</keyword>
<evidence type="ECO:0000259" key="11">
    <source>
        <dbReference type="PROSITE" id="PS52015"/>
    </source>
</evidence>
<keyword evidence="4" id="KW-1003">Cell membrane</keyword>
<keyword evidence="9" id="KW-0472">Membrane</keyword>
<comment type="similarity">
    <text evidence="2">Belongs to the TonB family.</text>
</comment>
<comment type="caution">
    <text evidence="12">The sequence shown here is derived from an EMBL/GenBank/DDBJ whole genome shotgun (WGS) entry which is preliminary data.</text>
</comment>
<dbReference type="Proteomes" id="UP000824202">
    <property type="component" value="Unassembled WGS sequence"/>
</dbReference>
<evidence type="ECO:0000313" key="13">
    <source>
        <dbReference type="Proteomes" id="UP000824202"/>
    </source>
</evidence>
<keyword evidence="8" id="KW-1133">Transmembrane helix</keyword>
<dbReference type="InterPro" id="IPR051045">
    <property type="entry name" value="TonB-dependent_transducer"/>
</dbReference>
<evidence type="ECO:0000256" key="2">
    <source>
        <dbReference type="ARBA" id="ARBA00006555"/>
    </source>
</evidence>
<evidence type="ECO:0000256" key="6">
    <source>
        <dbReference type="ARBA" id="ARBA00022692"/>
    </source>
</evidence>
<gene>
    <name evidence="12" type="ORF">H9863_01620</name>
</gene>
<dbReference type="Pfam" id="PF03544">
    <property type="entry name" value="TonB_C"/>
    <property type="match status" value="2"/>
</dbReference>
<dbReference type="InterPro" id="IPR037682">
    <property type="entry name" value="TonB_C"/>
</dbReference>
<protein>
    <submittedName>
        <fullName evidence="12">Energy transducer TonB</fullName>
    </submittedName>
</protein>
<keyword evidence="6" id="KW-0812">Transmembrane</keyword>
<dbReference type="InterPro" id="IPR006260">
    <property type="entry name" value="TonB/TolA_C"/>
</dbReference>
<dbReference type="EMBL" id="DXFT01000030">
    <property type="protein sequence ID" value="HIX02799.1"/>
    <property type="molecule type" value="Genomic_DNA"/>
</dbReference>